<feature type="compositionally biased region" description="Basic and acidic residues" evidence="2">
    <location>
        <begin position="30"/>
        <end position="46"/>
    </location>
</feature>
<organism evidence="3 4">
    <name type="scientific">Gnomoniopsis smithogilvyi</name>
    <dbReference type="NCBI Taxonomy" id="1191159"/>
    <lineage>
        <taxon>Eukaryota</taxon>
        <taxon>Fungi</taxon>
        <taxon>Dikarya</taxon>
        <taxon>Ascomycota</taxon>
        <taxon>Pezizomycotina</taxon>
        <taxon>Sordariomycetes</taxon>
        <taxon>Sordariomycetidae</taxon>
        <taxon>Diaporthales</taxon>
        <taxon>Gnomoniaceae</taxon>
        <taxon>Gnomoniopsis</taxon>
    </lineage>
</organism>
<keyword evidence="4" id="KW-1185">Reference proteome</keyword>
<feature type="region of interest" description="Disordered" evidence="2">
    <location>
        <begin position="649"/>
        <end position="696"/>
    </location>
</feature>
<feature type="region of interest" description="Disordered" evidence="2">
    <location>
        <begin position="794"/>
        <end position="838"/>
    </location>
</feature>
<feature type="region of interest" description="Disordered" evidence="2">
    <location>
        <begin position="1236"/>
        <end position="1335"/>
    </location>
</feature>
<feature type="compositionally biased region" description="Basic and acidic residues" evidence="2">
    <location>
        <begin position="391"/>
        <end position="415"/>
    </location>
</feature>
<feature type="compositionally biased region" description="Polar residues" evidence="2">
    <location>
        <begin position="294"/>
        <end position="304"/>
    </location>
</feature>
<evidence type="ECO:0000256" key="2">
    <source>
        <dbReference type="SAM" id="MobiDB-lite"/>
    </source>
</evidence>
<sequence length="1362" mass="149920">MSDQTPGQGHDGSASKSSSPPQLSSTLLAEDSHTPDAFEGDVDPKTVENIAEADGGGYGGEDEDEEAQQEEKDNDEEYDDFNVNELPERPASRHDFSSDDEGVMVKFQQRRKRFSRSPALSNISEDSNETTGSPNASRRAGRQLATGHGLRDNEQEEDNLADVLDTRGRLFDRIFVRLREESLYTNPQALMAAVVMGTMLGEEAAHWWSADNLENRFTSHIEDFRQANAQPRDDGTMLPLEMQNQITEQLQGLAYILQGDAERWHAQGLSNDTDYIMQITESIDNLLEGRPRTAPTSRAPSTGSNGSGPERVLPLLDRQALRRRGREHLIDIIIQQDDNRRADMDQFEADIEVATTQANAGRDDAKAELRLLTAHTQQLREIAHENGLNNRDLEGRPLHMERTPAVSRRDEQDGPDEYIDRLESELDECNKARDKGLESLRHSKLEIADLKLEIADLTANLDSAREEARQALEQRDRIHTDYVNTEDRESVNEMSGQELPAAPVSEASTRGQEPPPTPTSHVSTDQGITTDRQSSYGTDVDLEALRREHQQEVAQLRADHAKEISELRQDFEDDRRRAQGSRPQNLMVDGEFLPSQETSNRSISSQATERRESSENDFVTGAIPGLEKLLVSLWDDDDESADFIAGVEQSHQQEHPNQVEPEHTSDLALASPAGEDSHRESGERPASARVTNEKGDLETKILELTKAHSTLQRDKNTQKQIREGNTARIRQLEGQSMALQDALQKEMLRNEALKKQLAMPERDSTDSQRDLEANRKIKRQQGIDLERIRSILASRGSEQQSGLRSGPPPHGTSGVSIQAGPPTGHASNASTTSSFNSQERGQLLNLAAQVANQHAREHTGGPLDEAQKLALAGQAADLYLRRLMGEQSKPNNDDEDGKERNGETQPSVTKNGEDVENGSAGGGRNGRSDHDQPLYIDPTWLSLHPNGACHQCVPVLRFPTAIFPGSSDPGPCRCGPANRVGPHIAESRSSHGSGSRSVAFSDENGANNHDVPEGCATTKFPRSILKKPRFIDTARAKPPTRDALPRSPYPKRTRSLPDWNAAQLPTPRQTQRSQSASSTRSRSSSSLPSRQLSHDVSVPIIPIQKSCCEHFDELKRVCACNGRCFKTCECQGTCEDHLPVIPKPLRQHFRDVAAVVEAGTSPADLIADLYYPSGTMFPRQEGQPYDWNQVVQANADLLRSHDLLGSNGEILVPRNVPASGPRQRVDLASAVAMQGSLAPDDKEGGRARSQASQDDLVSLATSTAPSAPPGAHQAALRSASGFQRGARDGGMSTEMRDDALPHFPQPNPGRLLPDSLLEFHGPQPDFDNDEDEDSTRSTRHALVVPMQFVAATAAAVEMAIMC</sequence>
<evidence type="ECO:0000313" key="4">
    <source>
        <dbReference type="Proteomes" id="UP001140453"/>
    </source>
</evidence>
<feature type="compositionally biased region" description="Basic and acidic residues" evidence="2">
    <location>
        <begin position="567"/>
        <end position="577"/>
    </location>
</feature>
<feature type="compositionally biased region" description="Basic and acidic residues" evidence="2">
    <location>
        <begin position="1029"/>
        <end position="1044"/>
    </location>
</feature>
<feature type="region of interest" description="Disordered" evidence="2">
    <location>
        <begin position="286"/>
        <end position="312"/>
    </location>
</feature>
<gene>
    <name evidence="3" type="ORF">N0V93_009265</name>
</gene>
<feature type="compositionally biased region" description="Basic and acidic residues" evidence="2">
    <location>
        <begin position="755"/>
        <end position="775"/>
    </location>
</feature>
<dbReference type="Proteomes" id="UP001140453">
    <property type="component" value="Unassembled WGS sequence"/>
</dbReference>
<feature type="region of interest" description="Disordered" evidence="2">
    <location>
        <begin position="472"/>
        <end position="536"/>
    </location>
</feature>
<feature type="compositionally biased region" description="Acidic residues" evidence="2">
    <location>
        <begin position="60"/>
        <end position="79"/>
    </location>
</feature>
<keyword evidence="1" id="KW-0175">Coiled coil</keyword>
<feature type="region of interest" description="Disordered" evidence="2">
    <location>
        <begin position="1"/>
        <end position="79"/>
    </location>
</feature>
<name>A0A9W8YJC6_9PEZI</name>
<accession>A0A9W8YJC6</accession>
<feature type="region of interest" description="Disordered" evidence="2">
    <location>
        <begin position="755"/>
        <end position="778"/>
    </location>
</feature>
<dbReference type="OrthoDB" id="10569272at2759"/>
<feature type="region of interest" description="Disordered" evidence="2">
    <location>
        <begin position="885"/>
        <end position="933"/>
    </location>
</feature>
<feature type="compositionally biased region" description="Basic and acidic residues" evidence="2">
    <location>
        <begin position="472"/>
        <end position="491"/>
    </location>
</feature>
<evidence type="ECO:0000313" key="3">
    <source>
        <dbReference type="EMBL" id="KAJ4386370.1"/>
    </source>
</evidence>
<feature type="compositionally biased region" description="Polar residues" evidence="2">
    <location>
        <begin position="595"/>
        <end position="607"/>
    </location>
</feature>
<reference evidence="3" key="1">
    <citation type="submission" date="2022-10" db="EMBL/GenBank/DDBJ databases">
        <title>Tapping the CABI collections for fungal endophytes: first genome assemblies for Collariella, Neodidymelliopsis, Ascochyta clinopodiicola, Didymella pomorum, Didymosphaeria variabile, Neocosmospora piperis and Neocucurbitaria cava.</title>
        <authorList>
            <person name="Hill R."/>
        </authorList>
    </citation>
    <scope>NUCLEOTIDE SEQUENCE</scope>
    <source>
        <strain evidence="3">IMI 355082</strain>
    </source>
</reference>
<feature type="compositionally biased region" description="Low complexity" evidence="2">
    <location>
        <begin position="826"/>
        <end position="837"/>
    </location>
</feature>
<feature type="compositionally biased region" description="Low complexity" evidence="2">
    <location>
        <begin position="14"/>
        <end position="29"/>
    </location>
</feature>
<feature type="region of interest" description="Disordered" evidence="2">
    <location>
        <begin position="983"/>
        <end position="1092"/>
    </location>
</feature>
<proteinExistence type="predicted"/>
<dbReference type="EMBL" id="JAPEVB010000006">
    <property type="protein sequence ID" value="KAJ4386370.1"/>
    <property type="molecule type" value="Genomic_DNA"/>
</dbReference>
<comment type="caution">
    <text evidence="3">The sequence shown here is derived from an EMBL/GenBank/DDBJ whole genome shotgun (WGS) entry which is preliminary data.</text>
</comment>
<feature type="coiled-coil region" evidence="1">
    <location>
        <begin position="539"/>
        <end position="566"/>
    </location>
</feature>
<feature type="region of interest" description="Disordered" evidence="2">
    <location>
        <begin position="567"/>
        <end position="619"/>
    </location>
</feature>
<protein>
    <submittedName>
        <fullName evidence="3">Uncharacterized protein</fullName>
    </submittedName>
</protein>
<feature type="region of interest" description="Disordered" evidence="2">
    <location>
        <begin position="108"/>
        <end position="157"/>
    </location>
</feature>
<feature type="compositionally biased region" description="Low complexity" evidence="2">
    <location>
        <begin position="1067"/>
        <end position="1091"/>
    </location>
</feature>
<feature type="compositionally biased region" description="Polar residues" evidence="2">
    <location>
        <begin position="118"/>
        <end position="136"/>
    </location>
</feature>
<feature type="region of interest" description="Disordered" evidence="2">
    <location>
        <begin position="389"/>
        <end position="415"/>
    </location>
</feature>
<feature type="compositionally biased region" description="Polar residues" evidence="2">
    <location>
        <begin position="519"/>
        <end position="536"/>
    </location>
</feature>
<evidence type="ECO:0000256" key="1">
    <source>
        <dbReference type="SAM" id="Coils"/>
    </source>
</evidence>